<gene>
    <name evidence="2" type="ORF">CBG15_04025</name>
</gene>
<dbReference type="Proteomes" id="UP000216681">
    <property type="component" value="Unassembled WGS sequence"/>
</dbReference>
<feature type="transmembrane region" description="Helical" evidence="1">
    <location>
        <begin position="12"/>
        <end position="33"/>
    </location>
</feature>
<evidence type="ECO:0000313" key="2">
    <source>
        <dbReference type="EMBL" id="OYS94530.1"/>
    </source>
</evidence>
<dbReference type="AlphaFoldDB" id="A0AB73PH15"/>
<evidence type="ECO:0000256" key="1">
    <source>
        <dbReference type="SAM" id="Phobius"/>
    </source>
</evidence>
<reference evidence="2 3" key="2">
    <citation type="submission" date="2017-09" db="EMBL/GenBank/DDBJ databases">
        <title>Tripartite evolution among Lactobacillus johnsonii, Lactobacillus taiwanensis, Lactobacillus reuteri and their rodent host.</title>
        <authorList>
            <person name="Wang T."/>
            <person name="Knowles S."/>
            <person name="Cheng C."/>
        </authorList>
    </citation>
    <scope>NUCLEOTIDE SEQUENCE [LARGE SCALE GENOMIC DNA]</scope>
    <source>
        <strain evidence="2 3">105n</strain>
    </source>
</reference>
<proteinExistence type="predicted"/>
<name>A0AB73PH15_LIMRT</name>
<feature type="transmembrane region" description="Helical" evidence="1">
    <location>
        <begin position="45"/>
        <end position="67"/>
    </location>
</feature>
<comment type="caution">
    <text evidence="2">The sequence shown here is derived from an EMBL/GenBank/DDBJ whole genome shotgun (WGS) entry which is preliminary data.</text>
</comment>
<keyword evidence="1" id="KW-1133">Transmembrane helix</keyword>
<accession>A0AB73PH15</accession>
<organism evidence="2 3">
    <name type="scientific">Limosilactobacillus reuteri</name>
    <name type="common">Lactobacillus reuteri</name>
    <dbReference type="NCBI Taxonomy" id="1598"/>
    <lineage>
        <taxon>Bacteria</taxon>
        <taxon>Bacillati</taxon>
        <taxon>Bacillota</taxon>
        <taxon>Bacilli</taxon>
        <taxon>Lactobacillales</taxon>
        <taxon>Lactobacillaceae</taxon>
        <taxon>Limosilactobacillus</taxon>
    </lineage>
</organism>
<keyword evidence="1" id="KW-0812">Transmembrane</keyword>
<reference evidence="2 3" key="1">
    <citation type="submission" date="2017-05" db="EMBL/GenBank/DDBJ databases">
        <authorList>
            <person name="Lin X.B."/>
            <person name="Stothard P."/>
            <person name="Tasseva G."/>
            <person name="Walter J."/>
        </authorList>
    </citation>
    <scope>NUCLEOTIDE SEQUENCE [LARGE SCALE GENOMIC DNA]</scope>
    <source>
        <strain evidence="2 3">105n</strain>
    </source>
</reference>
<protein>
    <submittedName>
        <fullName evidence="2">Uncharacterized protein</fullName>
    </submittedName>
</protein>
<sequence length="73" mass="8569">MNRFFKIIPDKKTLYLFISIAQTILLALFIIIFGDFGSLVQNLFMGPLISILSVLFVVLIYIGFNYFHKRREH</sequence>
<dbReference type="EMBL" id="NGPX01000014">
    <property type="protein sequence ID" value="OYS94530.1"/>
    <property type="molecule type" value="Genomic_DNA"/>
</dbReference>
<evidence type="ECO:0000313" key="3">
    <source>
        <dbReference type="Proteomes" id="UP000216681"/>
    </source>
</evidence>
<keyword evidence="1" id="KW-0472">Membrane</keyword>